<organism evidence="12 13">
    <name type="scientific">Pseudolycoriella hygida</name>
    <dbReference type="NCBI Taxonomy" id="35572"/>
    <lineage>
        <taxon>Eukaryota</taxon>
        <taxon>Metazoa</taxon>
        <taxon>Ecdysozoa</taxon>
        <taxon>Arthropoda</taxon>
        <taxon>Hexapoda</taxon>
        <taxon>Insecta</taxon>
        <taxon>Pterygota</taxon>
        <taxon>Neoptera</taxon>
        <taxon>Endopterygota</taxon>
        <taxon>Diptera</taxon>
        <taxon>Nematocera</taxon>
        <taxon>Sciaroidea</taxon>
        <taxon>Sciaridae</taxon>
        <taxon>Pseudolycoriella</taxon>
    </lineage>
</organism>
<evidence type="ECO:0000256" key="3">
    <source>
        <dbReference type="ARBA" id="ARBA00011245"/>
    </source>
</evidence>
<gene>
    <name evidence="12" type="primary">tun</name>
    <name evidence="12" type="ORF">Bhyg_08954</name>
</gene>
<keyword evidence="6" id="KW-0378">Hydrolase</keyword>
<protein>
    <recommendedName>
        <fullName evidence="5">Protein N-terminal glutamine amidohydrolase</fullName>
        <ecNumber evidence="4">3.5.1.122</ecNumber>
    </recommendedName>
    <alternativeName>
        <fullName evidence="7">Protein NH2-terminal glutamine deamidase</fullName>
    </alternativeName>
    <alternativeName>
        <fullName evidence="8">Protein tungus</fullName>
    </alternativeName>
</protein>
<comment type="catalytic activity">
    <reaction evidence="9">
        <text>N-terminal L-glutaminyl-[protein] + H2O = N-terminal L-glutamyl-[protein] + NH4(+)</text>
        <dbReference type="Rhea" id="RHEA:50680"/>
        <dbReference type="Rhea" id="RHEA-COMP:12668"/>
        <dbReference type="Rhea" id="RHEA-COMP:12777"/>
        <dbReference type="ChEBI" id="CHEBI:15377"/>
        <dbReference type="ChEBI" id="CHEBI:28938"/>
        <dbReference type="ChEBI" id="CHEBI:64721"/>
        <dbReference type="ChEBI" id="CHEBI:64722"/>
        <dbReference type="EC" id="3.5.1.122"/>
    </reaction>
</comment>
<evidence type="ECO:0000256" key="6">
    <source>
        <dbReference type="ARBA" id="ARBA00022801"/>
    </source>
</evidence>
<dbReference type="PANTHER" id="PTHR13035">
    <property type="entry name" value="PROTEIN N-TERMINAL GLUTAMINE AMIDOHYDROLASE"/>
    <property type="match status" value="1"/>
</dbReference>
<evidence type="ECO:0000313" key="13">
    <source>
        <dbReference type="Proteomes" id="UP001151699"/>
    </source>
</evidence>
<comment type="subunit">
    <text evidence="3">Monomer.</text>
</comment>
<dbReference type="GO" id="GO:0005829">
    <property type="term" value="C:cytosol"/>
    <property type="evidence" value="ECO:0007669"/>
    <property type="project" value="TreeGrafter"/>
</dbReference>
<feature type="non-terminal residue" evidence="12">
    <location>
        <position position="1"/>
    </location>
</feature>
<dbReference type="Proteomes" id="UP001151699">
    <property type="component" value="Chromosome B"/>
</dbReference>
<feature type="region of interest" description="Disordered" evidence="10">
    <location>
        <begin position="259"/>
        <end position="326"/>
    </location>
</feature>
<feature type="non-terminal residue" evidence="12">
    <location>
        <position position="361"/>
    </location>
</feature>
<dbReference type="Pfam" id="PF07084">
    <property type="entry name" value="Spot_14"/>
    <property type="match status" value="2"/>
</dbReference>
<dbReference type="InterPro" id="IPR037132">
    <property type="entry name" value="N_Gln_amidohydro_ab_roll_sf"/>
</dbReference>
<evidence type="ECO:0000256" key="10">
    <source>
        <dbReference type="SAM" id="MobiDB-lite"/>
    </source>
</evidence>
<evidence type="ECO:0000313" key="12">
    <source>
        <dbReference type="EMBL" id="KAJ6643989.1"/>
    </source>
</evidence>
<keyword evidence="13" id="KW-1185">Reference proteome</keyword>
<evidence type="ECO:0000256" key="2">
    <source>
        <dbReference type="ARBA" id="ARBA00008985"/>
    </source>
</evidence>
<evidence type="ECO:0000256" key="5">
    <source>
        <dbReference type="ARBA" id="ARBA00021247"/>
    </source>
</evidence>
<feature type="domain" description="Protein N-terminal glutamine amidohydrolase alpha beta roll" evidence="11">
    <location>
        <begin position="1"/>
        <end position="154"/>
    </location>
</feature>
<reference evidence="12" key="1">
    <citation type="submission" date="2022-07" db="EMBL/GenBank/DDBJ databases">
        <authorList>
            <person name="Trinca V."/>
            <person name="Uliana J.V.C."/>
            <person name="Torres T.T."/>
            <person name="Ward R.J."/>
            <person name="Monesi N."/>
        </authorList>
    </citation>
    <scope>NUCLEOTIDE SEQUENCE</scope>
    <source>
        <strain evidence="12">HSMRA1968</strain>
        <tissue evidence="12">Whole embryos</tissue>
    </source>
</reference>
<comment type="similarity">
    <text evidence="2">Belongs to the NTAQ1 family.</text>
</comment>
<dbReference type="PANTHER" id="PTHR13035:SF0">
    <property type="entry name" value="PROTEIN N-TERMINAL GLUTAMINE AMIDOHYDROLASE"/>
    <property type="match status" value="1"/>
</dbReference>
<comment type="caution">
    <text evidence="12">The sequence shown here is derived from an EMBL/GenBank/DDBJ whole genome shotgun (WGS) entry which is preliminary data.</text>
</comment>
<dbReference type="EC" id="3.5.1.122" evidence="4"/>
<feature type="compositionally biased region" description="Low complexity" evidence="10">
    <location>
        <begin position="283"/>
        <end position="299"/>
    </location>
</feature>
<dbReference type="InterPro" id="IPR009786">
    <property type="entry name" value="Spot_14"/>
</dbReference>
<dbReference type="InterPro" id="IPR039733">
    <property type="entry name" value="NTAQ1"/>
</dbReference>
<dbReference type="Pfam" id="PF09764">
    <property type="entry name" value="Nt_Gln_amidase"/>
    <property type="match status" value="1"/>
</dbReference>
<evidence type="ECO:0000259" key="11">
    <source>
        <dbReference type="Pfam" id="PF09764"/>
    </source>
</evidence>
<feature type="region of interest" description="Disordered" evidence="10">
    <location>
        <begin position="194"/>
        <end position="216"/>
    </location>
</feature>
<sequence>EENVWKLCEQVKKTRPAELAKCYAVFVSNEGRTVPLWRQKAGRGDDKVVIWDYHVFFMHNPTPNRCLIFDLDTTLPFPTYFHKYVTETFRSDLALRTEHHRVISAETYLAEFSSDRRHMRRPDDTWIKPPPPYSPIQTHACNNLNCLRRIARNDGQEFSRESIVNLMEKFVKTVNVMDETILVPCRLMDRSVGDSSDNVPVMPKSPHHNKRKGTSVHENLNSAELFNLYNMLNGVKTDLLWGRNSEEQPEETLAIQTSIAKTESQSMLTDSTKQQKGHIRRPSTASVASSNSSTNTLSDTESEISNENDSGIESETNNNHEQDKSRELAKQYRTHLLGLYRCLEQMTEAANYLTARRRKDC</sequence>
<evidence type="ECO:0000256" key="9">
    <source>
        <dbReference type="ARBA" id="ARBA00048768"/>
    </source>
</evidence>
<dbReference type="Gene3D" id="3.10.620.10">
    <property type="entry name" value="Protein N-terminal glutamine amidohydrolase, alpha beta roll"/>
    <property type="match status" value="1"/>
</dbReference>
<dbReference type="GO" id="GO:0070773">
    <property type="term" value="F:protein-N-terminal glutamine amidohydrolase activity"/>
    <property type="evidence" value="ECO:0007669"/>
    <property type="project" value="UniProtKB-EC"/>
</dbReference>
<dbReference type="GO" id="GO:0008418">
    <property type="term" value="F:protein-N-terminal asparagine amidohydrolase activity"/>
    <property type="evidence" value="ECO:0007669"/>
    <property type="project" value="InterPro"/>
</dbReference>
<evidence type="ECO:0000256" key="1">
    <source>
        <dbReference type="ARBA" id="ARBA00003923"/>
    </source>
</evidence>
<feature type="compositionally biased region" description="Basic residues" evidence="10">
    <location>
        <begin position="205"/>
        <end position="214"/>
    </location>
</feature>
<dbReference type="GO" id="GO:0005634">
    <property type="term" value="C:nucleus"/>
    <property type="evidence" value="ECO:0007669"/>
    <property type="project" value="TreeGrafter"/>
</dbReference>
<feature type="compositionally biased region" description="Polar residues" evidence="10">
    <location>
        <begin position="259"/>
        <end position="274"/>
    </location>
</feature>
<dbReference type="OrthoDB" id="191192at2759"/>
<proteinExistence type="inferred from homology"/>
<feature type="compositionally biased region" description="Acidic residues" evidence="10">
    <location>
        <begin position="300"/>
        <end position="312"/>
    </location>
</feature>
<evidence type="ECO:0000256" key="8">
    <source>
        <dbReference type="ARBA" id="ARBA00031948"/>
    </source>
</evidence>
<name>A0A9Q0N7G3_9DIPT</name>
<dbReference type="InterPro" id="IPR023128">
    <property type="entry name" value="Prot_N_Gln_amidohydro_ab_roll"/>
</dbReference>
<evidence type="ECO:0000256" key="7">
    <source>
        <dbReference type="ARBA" id="ARBA00029677"/>
    </source>
</evidence>
<evidence type="ECO:0000256" key="4">
    <source>
        <dbReference type="ARBA" id="ARBA00012718"/>
    </source>
</evidence>
<comment type="function">
    <text evidence="1">Mediates the side-chain deamidation of N-terminal glutamine residues to glutamate, an important step in N-end rule pathway of protein degradation. Conversion of the resulting N-terminal glutamine to glutamate renders the protein susceptible to arginylation, polyubiquitination and degradation as specified by the N-end rule. Does not act on substrates with internal or C-terminal glutamine and does not act on non-glutamine residues in any position.</text>
</comment>
<accession>A0A9Q0N7G3</accession>
<dbReference type="EMBL" id="WJQU01000002">
    <property type="protein sequence ID" value="KAJ6643989.1"/>
    <property type="molecule type" value="Genomic_DNA"/>
</dbReference>
<dbReference type="AlphaFoldDB" id="A0A9Q0N7G3"/>